<evidence type="ECO:0000313" key="2">
    <source>
        <dbReference type="Proteomes" id="UP000737402"/>
    </source>
</evidence>
<organism evidence="1 2">
    <name type="scientific">Sutcliffiella tianshenii</name>
    <dbReference type="NCBI Taxonomy" id="1463404"/>
    <lineage>
        <taxon>Bacteria</taxon>
        <taxon>Bacillati</taxon>
        <taxon>Bacillota</taxon>
        <taxon>Bacilli</taxon>
        <taxon>Bacillales</taxon>
        <taxon>Bacillaceae</taxon>
        <taxon>Sutcliffiella</taxon>
    </lineage>
</organism>
<dbReference type="Proteomes" id="UP000737402">
    <property type="component" value="Unassembled WGS sequence"/>
</dbReference>
<comment type="caution">
    <text evidence="1">The sequence shown here is derived from an EMBL/GenBank/DDBJ whole genome shotgun (WGS) entry which is preliminary data.</text>
</comment>
<reference evidence="1 2" key="1">
    <citation type="submission" date="2021-01" db="EMBL/GenBank/DDBJ databases">
        <title>Genomic Encyclopedia of Type Strains, Phase IV (KMG-IV): sequencing the most valuable type-strain genomes for metagenomic binning, comparative biology and taxonomic classification.</title>
        <authorList>
            <person name="Goeker M."/>
        </authorList>
    </citation>
    <scope>NUCLEOTIDE SEQUENCE [LARGE SCALE GENOMIC DNA]</scope>
    <source>
        <strain evidence="1 2">DSM 25879</strain>
    </source>
</reference>
<sequence>MRTILFLLIMIIILMLVNIWGSKGTEKRVVPLHNIEVFAEKDIRGVLQ</sequence>
<gene>
    <name evidence="1" type="ORF">JOC95_003847</name>
</gene>
<name>A0ABS2P4Y7_9BACI</name>
<protein>
    <submittedName>
        <fullName evidence="1">Uncharacterized protein</fullName>
    </submittedName>
</protein>
<dbReference type="EMBL" id="JAFBED010000012">
    <property type="protein sequence ID" value="MBM7621939.1"/>
    <property type="molecule type" value="Genomic_DNA"/>
</dbReference>
<accession>A0ABS2P4Y7</accession>
<keyword evidence="2" id="KW-1185">Reference proteome</keyword>
<proteinExistence type="predicted"/>
<evidence type="ECO:0000313" key="1">
    <source>
        <dbReference type="EMBL" id="MBM7621939.1"/>
    </source>
</evidence>